<dbReference type="AlphaFoldDB" id="A0AAN8NTT2"/>
<comment type="caution">
    <text evidence="2">The sequence shown here is derived from an EMBL/GenBank/DDBJ whole genome shotgun (WGS) entry which is preliminary data.</text>
</comment>
<evidence type="ECO:0000313" key="3">
    <source>
        <dbReference type="Proteomes" id="UP001313282"/>
    </source>
</evidence>
<dbReference type="EMBL" id="JAVHNR010000005">
    <property type="protein sequence ID" value="KAK6342803.1"/>
    <property type="molecule type" value="Genomic_DNA"/>
</dbReference>
<dbReference type="SUPFAM" id="SSF81383">
    <property type="entry name" value="F-box domain"/>
    <property type="match status" value="1"/>
</dbReference>
<keyword evidence="3" id="KW-1185">Reference proteome</keyword>
<dbReference type="PROSITE" id="PS50181">
    <property type="entry name" value="FBOX"/>
    <property type="match status" value="1"/>
</dbReference>
<dbReference type="InterPro" id="IPR036047">
    <property type="entry name" value="F-box-like_dom_sf"/>
</dbReference>
<name>A0AAN8NTT2_9PEZI</name>
<evidence type="ECO:0000259" key="1">
    <source>
        <dbReference type="PROSITE" id="PS50181"/>
    </source>
</evidence>
<sequence length="461" mass="52157">MTVSLLDLPRELVDEILSHVSQRDFKRFSRCSRACRGFFIPFVFNHIEWRTPTKAAAFRDGGLVGHLRPAVSHISMHCPGRPSELFRTIDAFQVYMDVLKLFPNIRSLWINLSVIEEIEANLIHAIFTKLSTTPAFYTLKSLNFTCKRFSSSYNLHDLSGSPGQDFFAALPEKYHQFLGPRIQMTDTVDPPPGPPGLTELVVATYLVSLTPAHEFEPRVSFLLQSSAETLTRLCIRSNIVLAVVDQAAEDQGYLFNCKGLRQVQINFGYGQWHLLRVVKDVFPDIEDLAILKQGVEDRPREIGRPHHKDETTPYESPFCHLFKGMKNLRRLRVPWLVGSPGRYEKFGSNCYLHPDDLEETINCWVSGGTGKLEKVVFAQDDTWGSYGGKNIWQSLIGFTIVRGGTGTLDIDGKHRWKVSRKLGGMAGISIQGVGQRSMDELFEVSPPRTHVSLYGKQNWLS</sequence>
<dbReference type="Proteomes" id="UP001313282">
    <property type="component" value="Unassembled WGS sequence"/>
</dbReference>
<protein>
    <recommendedName>
        <fullName evidence="1">F-box domain-containing protein</fullName>
    </recommendedName>
</protein>
<accession>A0AAN8NTT2</accession>
<feature type="domain" description="F-box" evidence="1">
    <location>
        <begin position="2"/>
        <end position="33"/>
    </location>
</feature>
<dbReference type="Pfam" id="PF00646">
    <property type="entry name" value="F-box"/>
    <property type="match status" value="1"/>
</dbReference>
<evidence type="ECO:0000313" key="2">
    <source>
        <dbReference type="EMBL" id="KAK6342803.1"/>
    </source>
</evidence>
<gene>
    <name evidence="2" type="ORF">TWF718_008190</name>
</gene>
<proteinExistence type="predicted"/>
<dbReference type="InterPro" id="IPR001810">
    <property type="entry name" value="F-box_dom"/>
</dbReference>
<reference evidence="2 3" key="1">
    <citation type="submission" date="2019-10" db="EMBL/GenBank/DDBJ databases">
        <authorList>
            <person name="Palmer J.M."/>
        </authorList>
    </citation>
    <scope>NUCLEOTIDE SEQUENCE [LARGE SCALE GENOMIC DNA]</scope>
    <source>
        <strain evidence="2 3">TWF718</strain>
    </source>
</reference>
<organism evidence="2 3">
    <name type="scientific">Orbilia javanica</name>
    <dbReference type="NCBI Taxonomy" id="47235"/>
    <lineage>
        <taxon>Eukaryota</taxon>
        <taxon>Fungi</taxon>
        <taxon>Dikarya</taxon>
        <taxon>Ascomycota</taxon>
        <taxon>Pezizomycotina</taxon>
        <taxon>Orbiliomycetes</taxon>
        <taxon>Orbiliales</taxon>
        <taxon>Orbiliaceae</taxon>
        <taxon>Orbilia</taxon>
    </lineage>
</organism>